<evidence type="ECO:0000256" key="1">
    <source>
        <dbReference type="ARBA" id="ARBA00004123"/>
    </source>
</evidence>
<comment type="subcellular location">
    <subcellularLocation>
        <location evidence="1">Nucleus</location>
    </subcellularLocation>
</comment>
<feature type="compositionally biased region" description="Basic and acidic residues" evidence="8">
    <location>
        <begin position="1"/>
        <end position="10"/>
    </location>
</feature>
<dbReference type="GO" id="GO:0005634">
    <property type="term" value="C:nucleus"/>
    <property type="evidence" value="ECO:0007669"/>
    <property type="project" value="UniProtKB-SubCell"/>
</dbReference>
<dbReference type="InterPro" id="IPR037197">
    <property type="entry name" value="WWE_dom_sf"/>
</dbReference>
<sequence>MAARPPDEPRGAGASAGPGSGSGSGSRMAAAAAAVEVRGVPLDVADELLVLYFENRRRSGGGPVLSCRRAGGRAVLTFESPQDAQGVLSRATHLLQEARLDVQPAAPRDDGKVVLRGLSPLTSRDLLELYVERLLDCERGDYSLYRSPAGDRALVQLPQPLSQAGEGSAPLSLPPLHGDGTPEGWEEWGSVHVRLRRHVHSFWPWQSACGRGLEGASLVLDWVERPDSLLVQSHGTARLDPDLLELYFESRRSGGGPVQAVRLLRGGTMAVVSFQDQEAPFISQPVAVPPPSCHSGAALGNGGKWGSRDPGKCPLAGMESHSPSVQPRRELTKAAQADLVVIHPQGPPWSQEGPSVWAPVPRRSQQLLPYRRSPAGPKERITLWWIKWCRGPTSFKEATWMSLLTMTSWSPLRRDKDEAEKAAAAAVVSMAEEPLAPDGGIPLSSLRLPEEAMRELLRSDLVLQELGAPVPECSLCLEGAQLRIVGGDLARRQQLQQHVWEALVATVQEHLPFSAWVLGFLQREDVQGRLAQHLAQERVAACCVPTAGEVLVLALTPSSARLATSLLGSFLGSFTLALSEQRLLALASPHWAQAESGLQCCQVRLAESGDQLEGLTLAGLEQENLAHLEAFLQDSAPDETLVTTEAGPLHYLQLHHQELLASLSDIVLLPLEEPDVTGLRLSGEAQACRAAAELLQSLLGAIHTETVTLQLPGIHRFLLEECGRAIVRDLERRFRCVIGLERLHWFPPETQHELERSQEPLALGCRREDLPGGAAQVPREASLEEVKGLLAALHPNKVAAVAAAAAAAGEEEEEEEEERRREDLYTDPEQVPVGAVPAEEGKQRQRQEEEEEEEEEEAGSLVLEAPEEGAVAVLQPVFPSGSEGSAEDDAQLLLAIQESMDSARQEEEALRQATELSLCSWAREQQSPSPDSALQSALSLSRELLDVAPLVLCAGSEMDVARVAQELEAALRAQLREERVVHAALRALPALCLDYLAYLEQKHAVRILLEDTTATVQGFADYPVAATRDLALLLSRLLRAEGPGSCGNACWVRWEPSGHGSPTSYPAETSALLEQAWRQGHKRVDVFFGGHPFIIDLEHMEEHDLGCARTLPIGRTDPPPVAGPPAPPGPLALAEDKGQLVPLSEASEEFRQTVRHFYETLGDLHNKIRIVQVEKVVHPLLCQQYQLKKAAMEKACGHQQVERLLYHGTTEESSREICQHGFNRSFCGKNGTRYGHGVYFATNASLSAQEQYSPTSHRSGNKYIFVTQTLVGDYTAGSQSMRAPPLREGDAGLRRYDSTVDNPHHPSLFVIFNDTQAYPKYLITCRWSKPR</sequence>
<evidence type="ECO:0000256" key="4">
    <source>
        <dbReference type="ARBA" id="ARBA00023027"/>
    </source>
</evidence>
<dbReference type="InterPro" id="IPR004170">
    <property type="entry name" value="WWE_dom"/>
</dbReference>
<name>A0A9Q0Y3A7_9SAUR</name>
<keyword evidence="5" id="KW-0539">Nucleus</keyword>
<dbReference type="CDD" id="cd01439">
    <property type="entry name" value="TCCD_inducible_PARP_like"/>
    <property type="match status" value="1"/>
</dbReference>
<dbReference type="PROSITE" id="PS50918">
    <property type="entry name" value="WWE"/>
    <property type="match status" value="1"/>
</dbReference>
<reference evidence="11" key="1">
    <citation type="journal article" date="2023" name="DNA Res.">
        <title>Chromosome-level genome assembly of Phrynocephalus forsythii using third-generation DNA sequencing and Hi-C analysis.</title>
        <authorList>
            <person name="Qi Y."/>
            <person name="Zhao W."/>
            <person name="Zhao Y."/>
            <person name="Niu C."/>
            <person name="Cao S."/>
            <person name="Zhang Y."/>
        </authorList>
    </citation>
    <scope>NUCLEOTIDE SEQUENCE</scope>
    <source>
        <tissue evidence="11">Muscle</tissue>
    </source>
</reference>
<comment type="caution">
    <text evidence="11">The sequence shown here is derived from an EMBL/GenBank/DDBJ whole genome shotgun (WGS) entry which is preliminary data.</text>
</comment>
<proteinExistence type="inferred from homology"/>
<keyword evidence="3 7" id="KW-0808">Transferase</keyword>
<dbReference type="SUPFAM" id="SSF56399">
    <property type="entry name" value="ADP-ribosylation"/>
    <property type="match status" value="1"/>
</dbReference>
<feature type="compositionally biased region" description="Gly residues" evidence="8">
    <location>
        <begin position="14"/>
        <end position="24"/>
    </location>
</feature>
<dbReference type="GO" id="GO:0070212">
    <property type="term" value="P:protein poly-ADP-ribosylation"/>
    <property type="evidence" value="ECO:0007669"/>
    <property type="project" value="TreeGrafter"/>
</dbReference>
<gene>
    <name evidence="11" type="ORF">JRQ81_011042</name>
</gene>
<dbReference type="EMBL" id="JAPFRF010000003">
    <property type="protein sequence ID" value="KAJ7338280.1"/>
    <property type="molecule type" value="Genomic_DNA"/>
</dbReference>
<dbReference type="EC" id="2.4.2.-" evidence="7"/>
<dbReference type="Gene3D" id="3.30.720.50">
    <property type="match status" value="1"/>
</dbReference>
<feature type="region of interest" description="Disordered" evidence="8">
    <location>
        <begin position="803"/>
        <end position="865"/>
    </location>
</feature>
<dbReference type="OrthoDB" id="6133115at2759"/>
<evidence type="ECO:0000259" key="10">
    <source>
        <dbReference type="PROSITE" id="PS51059"/>
    </source>
</evidence>
<evidence type="ECO:0000256" key="7">
    <source>
        <dbReference type="RuleBase" id="RU362114"/>
    </source>
</evidence>
<evidence type="ECO:0000259" key="9">
    <source>
        <dbReference type="PROSITE" id="PS50918"/>
    </source>
</evidence>
<keyword evidence="4 7" id="KW-0520">NAD</keyword>
<feature type="region of interest" description="Disordered" evidence="8">
    <location>
        <begin position="1"/>
        <end position="26"/>
    </location>
</feature>
<dbReference type="InterPro" id="IPR034464">
    <property type="entry name" value="PAR10_RRM1_2"/>
</dbReference>
<protein>
    <recommendedName>
        <fullName evidence="7">Poly [ADP-ribose] polymerase</fullName>
        <shortName evidence="7">PARP</shortName>
        <ecNumber evidence="7">2.4.2.-</ecNumber>
    </recommendedName>
</protein>
<keyword evidence="12" id="KW-1185">Reference proteome</keyword>
<feature type="domain" description="PARP catalytic" evidence="10">
    <location>
        <begin position="1127"/>
        <end position="1331"/>
    </location>
</feature>
<dbReference type="Pfam" id="PF02825">
    <property type="entry name" value="WWE"/>
    <property type="match status" value="1"/>
</dbReference>
<evidence type="ECO:0000256" key="6">
    <source>
        <dbReference type="ARBA" id="ARBA00024347"/>
    </source>
</evidence>
<dbReference type="Pfam" id="PF00644">
    <property type="entry name" value="PARP"/>
    <property type="match status" value="1"/>
</dbReference>
<dbReference type="GO" id="GO:0005737">
    <property type="term" value="C:cytoplasm"/>
    <property type="evidence" value="ECO:0007669"/>
    <property type="project" value="TreeGrafter"/>
</dbReference>
<dbReference type="PANTHER" id="PTHR14453:SF94">
    <property type="entry name" value="PROTEIN MONO-ADP-RIBOSYLTRANSFERASE PARP10"/>
    <property type="match status" value="1"/>
</dbReference>
<evidence type="ECO:0000256" key="3">
    <source>
        <dbReference type="ARBA" id="ARBA00022679"/>
    </source>
</evidence>
<evidence type="ECO:0000256" key="8">
    <source>
        <dbReference type="SAM" id="MobiDB-lite"/>
    </source>
</evidence>
<accession>A0A9Q0Y3A7</accession>
<dbReference type="InterPro" id="IPR012317">
    <property type="entry name" value="Poly(ADP-ribose)pol_cat_dom"/>
</dbReference>
<dbReference type="GO" id="GO:1990404">
    <property type="term" value="F:NAD+-protein mono-ADP-ribosyltransferase activity"/>
    <property type="evidence" value="ECO:0007669"/>
    <property type="project" value="TreeGrafter"/>
</dbReference>
<evidence type="ECO:0000256" key="5">
    <source>
        <dbReference type="ARBA" id="ARBA00023242"/>
    </source>
</evidence>
<dbReference type="InterPro" id="IPR012677">
    <property type="entry name" value="Nucleotide-bd_a/b_plait_sf"/>
</dbReference>
<dbReference type="PROSITE" id="PS51059">
    <property type="entry name" value="PARP_CATALYTIC"/>
    <property type="match status" value="1"/>
</dbReference>
<organism evidence="11 12">
    <name type="scientific">Phrynocephalus forsythii</name>
    <dbReference type="NCBI Taxonomy" id="171643"/>
    <lineage>
        <taxon>Eukaryota</taxon>
        <taxon>Metazoa</taxon>
        <taxon>Chordata</taxon>
        <taxon>Craniata</taxon>
        <taxon>Vertebrata</taxon>
        <taxon>Euteleostomi</taxon>
        <taxon>Lepidosauria</taxon>
        <taxon>Squamata</taxon>
        <taxon>Bifurcata</taxon>
        <taxon>Unidentata</taxon>
        <taxon>Episquamata</taxon>
        <taxon>Toxicofera</taxon>
        <taxon>Iguania</taxon>
        <taxon>Acrodonta</taxon>
        <taxon>Agamidae</taxon>
        <taxon>Agaminae</taxon>
        <taxon>Phrynocephalus</taxon>
    </lineage>
</organism>
<evidence type="ECO:0000313" key="11">
    <source>
        <dbReference type="EMBL" id="KAJ7338280.1"/>
    </source>
</evidence>
<dbReference type="GO" id="GO:0003714">
    <property type="term" value="F:transcription corepressor activity"/>
    <property type="evidence" value="ECO:0007669"/>
    <property type="project" value="TreeGrafter"/>
</dbReference>
<dbReference type="PROSITE" id="PS50330">
    <property type="entry name" value="UIM"/>
    <property type="match status" value="1"/>
</dbReference>
<dbReference type="SUPFAM" id="SSF117839">
    <property type="entry name" value="WWE domain"/>
    <property type="match status" value="1"/>
</dbReference>
<dbReference type="PANTHER" id="PTHR14453">
    <property type="entry name" value="PARP/ZINC FINGER CCCH TYPE DOMAIN CONTAINING PROTEIN"/>
    <property type="match status" value="1"/>
</dbReference>
<evidence type="ECO:0000313" key="12">
    <source>
        <dbReference type="Proteomes" id="UP001142489"/>
    </source>
</evidence>
<dbReference type="Proteomes" id="UP001142489">
    <property type="component" value="Unassembled WGS sequence"/>
</dbReference>
<dbReference type="Gene3D" id="3.90.228.10">
    <property type="match status" value="1"/>
</dbReference>
<dbReference type="InterPro" id="IPR003903">
    <property type="entry name" value="UIM_dom"/>
</dbReference>
<comment type="similarity">
    <text evidence="6">Belongs to the ARTD/PARP family.</text>
</comment>
<evidence type="ECO:0000256" key="2">
    <source>
        <dbReference type="ARBA" id="ARBA00022676"/>
    </source>
</evidence>
<feature type="compositionally biased region" description="Acidic residues" evidence="8">
    <location>
        <begin position="848"/>
        <end position="858"/>
    </location>
</feature>
<dbReference type="InterPro" id="IPR052056">
    <property type="entry name" value="Mono-ARTD/PARP"/>
</dbReference>
<dbReference type="GO" id="GO:0003950">
    <property type="term" value="F:NAD+ poly-ADP-ribosyltransferase activity"/>
    <property type="evidence" value="ECO:0007669"/>
    <property type="project" value="UniProtKB-UniRule"/>
</dbReference>
<keyword evidence="2 7" id="KW-0328">Glycosyltransferase</keyword>
<dbReference type="GO" id="GO:0010629">
    <property type="term" value="P:negative regulation of gene expression"/>
    <property type="evidence" value="ECO:0007669"/>
    <property type="project" value="TreeGrafter"/>
</dbReference>
<feature type="domain" description="WWE" evidence="9">
    <location>
        <begin position="1039"/>
        <end position="1115"/>
    </location>
</feature>
<dbReference type="FunFam" id="3.90.228.10:FF:000008">
    <property type="entry name" value="Poly [ADP-ribose] polymerase"/>
    <property type="match status" value="1"/>
</dbReference>
<dbReference type="Gene3D" id="3.30.70.330">
    <property type="match status" value="2"/>
</dbReference>
<dbReference type="Pfam" id="PF23085">
    <property type="entry name" value="RRM_PARP14_3"/>
    <property type="match status" value="2"/>
</dbReference>
<dbReference type="CDD" id="cd12547">
    <property type="entry name" value="RRM1_2_PAR10"/>
    <property type="match status" value="1"/>
</dbReference>